<keyword evidence="1" id="KW-1133">Transmembrane helix</keyword>
<keyword evidence="3" id="KW-1185">Reference proteome</keyword>
<dbReference type="InterPro" id="IPR021125">
    <property type="entry name" value="DUF2127"/>
</dbReference>
<evidence type="ECO:0000313" key="2">
    <source>
        <dbReference type="EMBL" id="MBJ7537330.1"/>
    </source>
</evidence>
<dbReference type="Pfam" id="PF09900">
    <property type="entry name" value="DUF2127"/>
    <property type="match status" value="1"/>
</dbReference>
<feature type="transmembrane region" description="Helical" evidence="1">
    <location>
        <begin position="124"/>
        <end position="143"/>
    </location>
</feature>
<dbReference type="RefSeq" id="WP_199467475.1">
    <property type="nucleotide sequence ID" value="NZ_JAEMNX010000005.1"/>
</dbReference>
<gene>
    <name evidence="2" type="ORF">I8J31_06505</name>
</gene>
<evidence type="ECO:0000256" key="1">
    <source>
        <dbReference type="SAM" id="Phobius"/>
    </source>
</evidence>
<keyword evidence="1" id="KW-0812">Transmembrane</keyword>
<proteinExistence type="predicted"/>
<dbReference type="EMBL" id="JAEMNX010000005">
    <property type="protein sequence ID" value="MBJ7537330.1"/>
    <property type="molecule type" value="Genomic_DNA"/>
</dbReference>
<keyword evidence="1" id="KW-0472">Membrane</keyword>
<feature type="transmembrane region" description="Helical" evidence="1">
    <location>
        <begin position="65"/>
        <end position="83"/>
    </location>
</feature>
<evidence type="ECO:0000313" key="3">
    <source>
        <dbReference type="Proteomes" id="UP000628710"/>
    </source>
</evidence>
<feature type="transmembrane region" description="Helical" evidence="1">
    <location>
        <begin position="9"/>
        <end position="30"/>
    </location>
</feature>
<protein>
    <submittedName>
        <fullName evidence="2">DUF2127 domain-containing protein</fullName>
    </submittedName>
</protein>
<feature type="transmembrane region" description="Helical" evidence="1">
    <location>
        <begin position="95"/>
        <end position="112"/>
    </location>
</feature>
<organism evidence="2 3">
    <name type="scientific">Marinomonas transparens</name>
    <dbReference type="NCBI Taxonomy" id="2795388"/>
    <lineage>
        <taxon>Bacteria</taxon>
        <taxon>Pseudomonadati</taxon>
        <taxon>Pseudomonadota</taxon>
        <taxon>Gammaproteobacteria</taxon>
        <taxon>Oceanospirillales</taxon>
        <taxon>Oceanospirillaceae</taxon>
        <taxon>Marinomonas</taxon>
    </lineage>
</organism>
<reference evidence="2" key="1">
    <citation type="submission" date="2020-12" db="EMBL/GenBank/DDBJ databases">
        <title>Marinomonas arctica sp. nov., a psychrotolerant bacterium isolated from the Arctic.</title>
        <authorList>
            <person name="Zhang Y."/>
        </authorList>
    </citation>
    <scope>NUCLEOTIDE SEQUENCE</scope>
    <source>
        <strain evidence="2">C1424</strain>
    </source>
</reference>
<name>A0A934JJN3_9GAMM</name>
<comment type="caution">
    <text evidence="2">The sequence shown here is derived from an EMBL/GenBank/DDBJ whole genome shotgun (WGS) entry which is preliminary data.</text>
</comment>
<sequence length="162" mass="18294">MKNTGLRAIALLEGAKGIVALMVGVGVYTLEGVDLHQLVDQVAHYLDVDPKSYYLSMLQHLLDSITNESLMIVTIIALLYSLVRFVEAYGLWKQLRWVEWFALLSGAIYLPFEVYEVMNDLNLISGGVLAINLVVVIYIYRVVKQKPKRSLAPYVMKLPDSF</sequence>
<accession>A0A934JJN3</accession>
<dbReference type="Proteomes" id="UP000628710">
    <property type="component" value="Unassembled WGS sequence"/>
</dbReference>
<dbReference type="AlphaFoldDB" id="A0A934JJN3"/>